<protein>
    <recommendedName>
        <fullName evidence="2">peptidylprolyl isomerase</fullName>
        <ecNumber evidence="2">5.2.1.8</ecNumber>
    </recommendedName>
</protein>
<keyword evidence="4 6" id="KW-0697">Rotamase</keyword>
<sequence>MREVVKHLQTSGKLGQFVSDITRQYIIEKEIKDRNDIDINPVIIEQAIIDFRLRNKLNEPQKFYKWLEEKATSYEDFHASINFGFQLEKLKLIITENKLQEYFIENKISLDKVILSRIVLDNQELAEELHTQIEEGVSFEYLAREYSLTDDRIFNGMMGAISRGKMPDILRAKIDIANEGNVIGPIEIDGKYVLFRIEQYLKASLEDTQLKQALQNELFEKWLAGKIQKLAVKLHME</sequence>
<evidence type="ECO:0000256" key="3">
    <source>
        <dbReference type="ARBA" id="ARBA00022729"/>
    </source>
</evidence>
<organism evidence="8 9">
    <name type="scientific">Richelia intracellularis HH01</name>
    <dbReference type="NCBI Taxonomy" id="1165094"/>
    <lineage>
        <taxon>Bacteria</taxon>
        <taxon>Bacillati</taxon>
        <taxon>Cyanobacteriota</taxon>
        <taxon>Cyanophyceae</taxon>
        <taxon>Nostocales</taxon>
        <taxon>Nostocaceae</taxon>
        <taxon>Richelia</taxon>
    </lineage>
</organism>
<accession>M1X5Q5</accession>
<name>M1X5Q5_9NOST</name>
<evidence type="ECO:0000313" key="9">
    <source>
        <dbReference type="Proteomes" id="UP000053051"/>
    </source>
</evidence>
<dbReference type="RefSeq" id="WP_008234266.1">
    <property type="nucleotide sequence ID" value="NZ_CAIY01000046.1"/>
</dbReference>
<dbReference type="SUPFAM" id="SSF109998">
    <property type="entry name" value="Triger factor/SurA peptide-binding domain-like"/>
    <property type="match status" value="1"/>
</dbReference>
<dbReference type="Pfam" id="PF00639">
    <property type="entry name" value="Rotamase"/>
    <property type="match status" value="1"/>
</dbReference>
<evidence type="ECO:0000256" key="5">
    <source>
        <dbReference type="ARBA" id="ARBA00023235"/>
    </source>
</evidence>
<dbReference type="Gene3D" id="3.10.50.40">
    <property type="match status" value="1"/>
</dbReference>
<evidence type="ECO:0000256" key="4">
    <source>
        <dbReference type="ARBA" id="ARBA00023110"/>
    </source>
</evidence>
<evidence type="ECO:0000256" key="1">
    <source>
        <dbReference type="ARBA" id="ARBA00000971"/>
    </source>
</evidence>
<dbReference type="PANTHER" id="PTHR47245">
    <property type="entry name" value="PEPTIDYLPROLYL ISOMERASE"/>
    <property type="match status" value="1"/>
</dbReference>
<dbReference type="GO" id="GO:0003755">
    <property type="term" value="F:peptidyl-prolyl cis-trans isomerase activity"/>
    <property type="evidence" value="ECO:0007669"/>
    <property type="project" value="UniProtKB-KW"/>
</dbReference>
<reference evidence="8 9" key="1">
    <citation type="submission" date="2012-05" db="EMBL/GenBank/DDBJ databases">
        <authorList>
            <person name="Hilton J."/>
        </authorList>
    </citation>
    <scope>NUCLEOTIDE SEQUENCE [LARGE SCALE GENOMIC DNA]</scope>
    <source>
        <strain evidence="8 9">HH01</strain>
    </source>
</reference>
<gene>
    <name evidence="8" type="ORF">RINTHH_13910</name>
</gene>
<dbReference type="PROSITE" id="PS50198">
    <property type="entry name" value="PPIC_PPIASE_2"/>
    <property type="match status" value="1"/>
</dbReference>
<evidence type="ECO:0000256" key="2">
    <source>
        <dbReference type="ARBA" id="ARBA00013194"/>
    </source>
</evidence>
<dbReference type="STRING" id="1165094.RINTHH_13910"/>
<evidence type="ECO:0000259" key="7">
    <source>
        <dbReference type="PROSITE" id="PS50198"/>
    </source>
</evidence>
<dbReference type="InterPro" id="IPR000297">
    <property type="entry name" value="PPIase_PpiC"/>
</dbReference>
<keyword evidence="9" id="KW-1185">Reference proteome</keyword>
<comment type="catalytic activity">
    <reaction evidence="1">
        <text>[protein]-peptidylproline (omega=180) = [protein]-peptidylproline (omega=0)</text>
        <dbReference type="Rhea" id="RHEA:16237"/>
        <dbReference type="Rhea" id="RHEA-COMP:10747"/>
        <dbReference type="Rhea" id="RHEA-COMP:10748"/>
        <dbReference type="ChEBI" id="CHEBI:83833"/>
        <dbReference type="ChEBI" id="CHEBI:83834"/>
        <dbReference type="EC" id="5.2.1.8"/>
    </reaction>
</comment>
<dbReference type="InterPro" id="IPR027304">
    <property type="entry name" value="Trigger_fact/SurA_dom_sf"/>
</dbReference>
<feature type="domain" description="PpiC" evidence="7">
    <location>
        <begin position="110"/>
        <end position="199"/>
    </location>
</feature>
<dbReference type="EC" id="5.2.1.8" evidence="2"/>
<evidence type="ECO:0000256" key="6">
    <source>
        <dbReference type="PROSITE-ProRule" id="PRU00278"/>
    </source>
</evidence>
<dbReference type="AlphaFoldDB" id="M1X5Q5"/>
<proteinExistence type="predicted"/>
<dbReference type="InterPro" id="IPR050245">
    <property type="entry name" value="PrsA_foldase"/>
</dbReference>
<keyword evidence="5 6" id="KW-0413">Isomerase</keyword>
<dbReference type="SUPFAM" id="SSF54534">
    <property type="entry name" value="FKBP-like"/>
    <property type="match status" value="1"/>
</dbReference>
<dbReference type="EMBL" id="CAIY01000046">
    <property type="protein sequence ID" value="CCH67546.1"/>
    <property type="molecule type" value="Genomic_DNA"/>
</dbReference>
<dbReference type="PANTHER" id="PTHR47245:SF1">
    <property type="entry name" value="FOLDASE PROTEIN PRSA"/>
    <property type="match status" value="1"/>
</dbReference>
<dbReference type="InterPro" id="IPR046357">
    <property type="entry name" value="PPIase_dom_sf"/>
</dbReference>
<comment type="caution">
    <text evidence="8">The sequence shown here is derived from an EMBL/GenBank/DDBJ whole genome shotgun (WGS) entry which is preliminary data.</text>
</comment>
<dbReference type="Proteomes" id="UP000053051">
    <property type="component" value="Unassembled WGS sequence"/>
</dbReference>
<reference evidence="9" key="2">
    <citation type="submission" date="2016-01" db="EMBL/GenBank/DDBJ databases">
        <title>Diatom-associated endosymboitic cyanobacterium lacks core nitrogen metabolism enzymes.</title>
        <authorList>
            <person name="Hilton J.A."/>
            <person name="Foster R.A."/>
            <person name="Tripp H.J."/>
            <person name="Carter B.J."/>
            <person name="Zehr J.P."/>
            <person name="Villareal T.A."/>
        </authorList>
    </citation>
    <scope>NUCLEOTIDE SEQUENCE [LARGE SCALE GENOMIC DNA]</scope>
    <source>
        <strain evidence="9">HH01</strain>
    </source>
</reference>
<keyword evidence="3" id="KW-0732">Signal</keyword>
<evidence type="ECO:0000313" key="8">
    <source>
        <dbReference type="EMBL" id="CCH67546.1"/>
    </source>
</evidence>